<comment type="caution">
    <text evidence="7">The sequence shown here is derived from an EMBL/GenBank/DDBJ whole genome shotgun (WGS) entry which is preliminary data.</text>
</comment>
<sequence length="425" mass="46677">MSHDVRHRAGWLPADQSRLEEWLEGHVRRVDAAGEKPLRPSVAALADLVRSEPVVGMLVHRMLEQRPETREYHSRHIRDVDHLLALMNGVLELAPEYGEENVTLPMGALLDWAMGTPAGFAAFRDPRVNAALKGVLREWCEFLDSPGSLYVLNDGPAGWKGEKAVADVGMDQFQHDPDDEHWGFSSWNDFFVRRFREGERPVAAPEDDAVVVSACESTPFALRTDVQRREPFWLKGQPYSLHEMLDGDDLVDRFVGGTVYQAFLSATDYHRWHAPVAGTVVSARVVDGTYYSEASSVGSDAADESPSSQGYLAHVATRAIVTLRADNPALGHVAFVAVGMSDVSSCVTVVEPGQHVAKGEEIGYFQFGGSTHCLVFEPGALSSSPSRPSRSRPRLAPGPCTSSRTWRRPGPDPAVPHSAAVWRHA</sequence>
<feature type="region of interest" description="Disordered" evidence="5">
    <location>
        <begin position="381"/>
        <end position="425"/>
    </location>
</feature>
<evidence type="ECO:0000313" key="8">
    <source>
        <dbReference type="Proteomes" id="UP001387100"/>
    </source>
</evidence>
<reference evidence="7 8" key="1">
    <citation type="journal article" date="2017" name="Int. J. Syst. Evol. Microbiol.">
        <title>Pseudokineococcus basanitobsidens sp. nov., isolated from volcanic rock.</title>
        <authorList>
            <person name="Lee D.W."/>
            <person name="Park M.Y."/>
            <person name="Kim J.J."/>
            <person name="Kim B.S."/>
        </authorList>
    </citation>
    <scope>NUCLEOTIDE SEQUENCE [LARGE SCALE GENOMIC DNA]</scope>
    <source>
        <strain evidence="7 8">DSM 103726</strain>
    </source>
</reference>
<evidence type="ECO:0000256" key="1">
    <source>
        <dbReference type="ARBA" id="ARBA00022793"/>
    </source>
</evidence>
<keyword evidence="4" id="KW-0670">Pyruvate</keyword>
<dbReference type="Pfam" id="PF12588">
    <property type="entry name" value="PSDC"/>
    <property type="match status" value="1"/>
</dbReference>
<protein>
    <submittedName>
        <fullName evidence="7">Phosphatidylserine decarboxylase family protein</fullName>
    </submittedName>
</protein>
<keyword evidence="3" id="KW-0456">Lyase</keyword>
<keyword evidence="1" id="KW-0210">Decarboxylase</keyword>
<dbReference type="EMBL" id="JBBIAA010000001">
    <property type="protein sequence ID" value="MEJ5944010.1"/>
    <property type="molecule type" value="Genomic_DNA"/>
</dbReference>
<evidence type="ECO:0000256" key="4">
    <source>
        <dbReference type="ARBA" id="ARBA00023317"/>
    </source>
</evidence>
<proteinExistence type="predicted"/>
<feature type="compositionally biased region" description="Low complexity" evidence="5">
    <location>
        <begin position="381"/>
        <end position="399"/>
    </location>
</feature>
<dbReference type="InterPro" id="IPR003817">
    <property type="entry name" value="PS_Dcarbxylase"/>
</dbReference>
<accession>A0ABU8RG03</accession>
<keyword evidence="2" id="KW-0865">Zymogen</keyword>
<dbReference type="RefSeq" id="WP_339573400.1">
    <property type="nucleotide sequence ID" value="NZ_JBBIAA010000001.1"/>
</dbReference>
<evidence type="ECO:0000256" key="5">
    <source>
        <dbReference type="SAM" id="MobiDB-lite"/>
    </source>
</evidence>
<organism evidence="7 8">
    <name type="scientific">Pseudokineococcus basanitobsidens</name>
    <dbReference type="NCBI Taxonomy" id="1926649"/>
    <lineage>
        <taxon>Bacteria</taxon>
        <taxon>Bacillati</taxon>
        <taxon>Actinomycetota</taxon>
        <taxon>Actinomycetes</taxon>
        <taxon>Kineosporiales</taxon>
        <taxon>Kineosporiaceae</taxon>
        <taxon>Pseudokineococcus</taxon>
    </lineage>
</organism>
<evidence type="ECO:0000313" key="7">
    <source>
        <dbReference type="EMBL" id="MEJ5944010.1"/>
    </source>
</evidence>
<dbReference type="PANTHER" id="PTHR10067:SF9">
    <property type="entry name" value="PHOSPHATIDYLSERINE DECARBOXYLASE FAMILY PROTEIN (AFU_ORTHOLOGUE AFUA_7G01730)"/>
    <property type="match status" value="1"/>
</dbReference>
<evidence type="ECO:0000256" key="3">
    <source>
        <dbReference type="ARBA" id="ARBA00023239"/>
    </source>
</evidence>
<feature type="domain" description="L-tryptophan decarboxylase PsiD-like" evidence="6">
    <location>
        <begin position="40"/>
        <end position="167"/>
    </location>
</feature>
<evidence type="ECO:0000259" key="6">
    <source>
        <dbReference type="Pfam" id="PF12588"/>
    </source>
</evidence>
<dbReference type="PANTHER" id="PTHR10067">
    <property type="entry name" value="PHOSPHATIDYLSERINE DECARBOXYLASE"/>
    <property type="match status" value="1"/>
</dbReference>
<dbReference type="Proteomes" id="UP001387100">
    <property type="component" value="Unassembled WGS sequence"/>
</dbReference>
<dbReference type="Pfam" id="PF02666">
    <property type="entry name" value="PS_Dcarbxylase"/>
    <property type="match status" value="1"/>
</dbReference>
<dbReference type="InterPro" id="IPR022237">
    <property type="entry name" value="PsiD-like"/>
</dbReference>
<keyword evidence="8" id="KW-1185">Reference proteome</keyword>
<name>A0ABU8RG03_9ACTN</name>
<evidence type="ECO:0000256" key="2">
    <source>
        <dbReference type="ARBA" id="ARBA00023145"/>
    </source>
</evidence>
<gene>
    <name evidence="7" type="ORF">WDZ17_01695</name>
</gene>